<dbReference type="Pfam" id="PF01027">
    <property type="entry name" value="Bax1-I"/>
    <property type="match status" value="1"/>
</dbReference>
<feature type="transmembrane region" description="Helical" evidence="5">
    <location>
        <begin position="163"/>
        <end position="182"/>
    </location>
</feature>
<keyword evidence="3 5" id="KW-1133">Transmembrane helix</keyword>
<organism evidence="7">
    <name type="scientific">Aceria tosichella</name>
    <name type="common">wheat curl mite</name>
    <dbReference type="NCBI Taxonomy" id="561515"/>
    <lineage>
        <taxon>Eukaryota</taxon>
        <taxon>Metazoa</taxon>
        <taxon>Ecdysozoa</taxon>
        <taxon>Arthropoda</taxon>
        <taxon>Chelicerata</taxon>
        <taxon>Arachnida</taxon>
        <taxon>Acari</taxon>
        <taxon>Acariformes</taxon>
        <taxon>Trombidiformes</taxon>
        <taxon>Prostigmata</taxon>
        <taxon>Eupodina</taxon>
        <taxon>Eriophyoidea</taxon>
        <taxon>Eriophyidae</taxon>
        <taxon>Eriophyinae</taxon>
        <taxon>Aceriini</taxon>
        <taxon>Aceria</taxon>
    </lineage>
</organism>
<dbReference type="GO" id="GO:0005794">
    <property type="term" value="C:Golgi apparatus"/>
    <property type="evidence" value="ECO:0007669"/>
    <property type="project" value="TreeGrafter"/>
</dbReference>
<sequence>MYPQGQGYPQQPGGYGGYPPPPQQGYPGAGGYPSAGGYPPAGGYQQPYGAGPQVNLNFGPQAGFMGGGGAGDGGGGLGFGSEPTGLFAEKAIRQAFISKVYSMLTLQLIFTSILIGMFVLNNDTKRYFAHSQGWMFLGFAIFMVSYLILVCVESARRSSPLNLILLFVLTFGYGLVAAVTSCRYDTKVVFFAFIATGVSCFLIAAFAKSTKFDMTNCGTTLCLIGLAHMIIGMIMIMVLVPMGYARTASLLMSISGALLASLYLIFDLQLIMGGRKCELSPEEYILACVMLYTDIIQIFIYLLEIFSRMSDD</sequence>
<evidence type="ECO:0000256" key="4">
    <source>
        <dbReference type="ARBA" id="ARBA00023136"/>
    </source>
</evidence>
<feature type="transmembrane region" description="Helical" evidence="5">
    <location>
        <begin position="132"/>
        <end position="151"/>
    </location>
</feature>
<dbReference type="GO" id="GO:0016020">
    <property type="term" value="C:membrane"/>
    <property type="evidence" value="ECO:0007669"/>
    <property type="project" value="UniProtKB-SubCell"/>
</dbReference>
<dbReference type="AlphaFoldDB" id="A0A6G1SKX7"/>
<name>A0A6G1SKX7_9ACAR</name>
<feature type="transmembrane region" description="Helical" evidence="5">
    <location>
        <begin position="250"/>
        <end position="272"/>
    </location>
</feature>
<evidence type="ECO:0000313" key="7">
    <source>
        <dbReference type="EMBL" id="MDE50563.1"/>
    </source>
</evidence>
<keyword evidence="2 5" id="KW-0812">Transmembrane</keyword>
<feature type="transmembrane region" description="Helical" evidence="5">
    <location>
        <begin position="100"/>
        <end position="120"/>
    </location>
</feature>
<comment type="similarity">
    <text evidence="5">Belongs to the BI1 family.</text>
</comment>
<evidence type="ECO:0000256" key="2">
    <source>
        <dbReference type="ARBA" id="ARBA00022692"/>
    </source>
</evidence>
<feature type="transmembrane region" description="Helical" evidence="5">
    <location>
        <begin position="188"/>
        <end position="207"/>
    </location>
</feature>
<evidence type="ECO:0000256" key="3">
    <source>
        <dbReference type="ARBA" id="ARBA00022989"/>
    </source>
</evidence>
<dbReference type="GO" id="GO:2001234">
    <property type="term" value="P:negative regulation of apoptotic signaling pathway"/>
    <property type="evidence" value="ECO:0007669"/>
    <property type="project" value="TreeGrafter"/>
</dbReference>
<feature type="transmembrane region" description="Helical" evidence="5">
    <location>
        <begin position="219"/>
        <end position="244"/>
    </location>
</feature>
<dbReference type="PANTHER" id="PTHR23291">
    <property type="entry name" value="BAX INHIBITOR-RELATED"/>
    <property type="match status" value="1"/>
</dbReference>
<feature type="region of interest" description="Disordered" evidence="6">
    <location>
        <begin position="1"/>
        <end position="32"/>
    </location>
</feature>
<dbReference type="InterPro" id="IPR006214">
    <property type="entry name" value="Bax_inhibitor_1-related"/>
</dbReference>
<evidence type="ECO:0000256" key="1">
    <source>
        <dbReference type="ARBA" id="ARBA00004141"/>
    </source>
</evidence>
<feature type="transmembrane region" description="Helical" evidence="5">
    <location>
        <begin position="284"/>
        <end position="303"/>
    </location>
</feature>
<dbReference type="GO" id="GO:0005783">
    <property type="term" value="C:endoplasmic reticulum"/>
    <property type="evidence" value="ECO:0007669"/>
    <property type="project" value="TreeGrafter"/>
</dbReference>
<dbReference type="EMBL" id="GGYP01005792">
    <property type="protein sequence ID" value="MDE50563.1"/>
    <property type="molecule type" value="Transcribed_RNA"/>
</dbReference>
<feature type="compositionally biased region" description="Low complexity" evidence="6">
    <location>
        <begin position="1"/>
        <end position="12"/>
    </location>
</feature>
<reference evidence="7" key="1">
    <citation type="submission" date="2018-10" db="EMBL/GenBank/DDBJ databases">
        <title>Transcriptome assembly of Aceria tosichella (Wheat curl mite) Type 2.</title>
        <authorList>
            <person name="Scully E.D."/>
            <person name="Geib S.M."/>
            <person name="Palmer N.A."/>
            <person name="Gupta A.K."/>
            <person name="Sarath G."/>
            <person name="Tatineni S."/>
        </authorList>
    </citation>
    <scope>NUCLEOTIDE SEQUENCE</scope>
    <source>
        <strain evidence="7">LincolnNE</strain>
    </source>
</reference>
<evidence type="ECO:0000256" key="6">
    <source>
        <dbReference type="SAM" id="MobiDB-lite"/>
    </source>
</evidence>
<gene>
    <name evidence="7" type="primary">GRINA_0</name>
    <name evidence="7" type="ORF">g.1245</name>
</gene>
<keyword evidence="4 5" id="KW-0472">Membrane</keyword>
<proteinExistence type="inferred from homology"/>
<comment type="subcellular location">
    <subcellularLocation>
        <location evidence="1">Membrane</location>
        <topology evidence="1">Multi-pass membrane protein</topology>
    </subcellularLocation>
</comment>
<evidence type="ECO:0000256" key="5">
    <source>
        <dbReference type="RuleBase" id="RU004379"/>
    </source>
</evidence>
<accession>A0A6G1SKX7</accession>
<dbReference type="PANTHER" id="PTHR23291:SF127">
    <property type="entry name" value="PROTEIN LIFEGUARD 1-LIKE"/>
    <property type="match status" value="1"/>
</dbReference>
<protein>
    <submittedName>
        <fullName evidence="7">Protein lifeguard 1</fullName>
    </submittedName>
</protein>